<dbReference type="GO" id="GO:0005506">
    <property type="term" value="F:iron ion binding"/>
    <property type="evidence" value="ECO:0007669"/>
    <property type="project" value="InterPro"/>
</dbReference>
<keyword evidence="9" id="KW-1185">Reference proteome</keyword>
<dbReference type="Proteomes" id="UP000598174">
    <property type="component" value="Unassembled WGS sequence"/>
</dbReference>
<evidence type="ECO:0000256" key="6">
    <source>
        <dbReference type="ARBA" id="ARBA00023033"/>
    </source>
</evidence>
<reference evidence="8" key="1">
    <citation type="submission" date="2021-01" db="EMBL/GenBank/DDBJ databases">
        <title>Whole genome shotgun sequence of Actinoplanes ferrugineus NBRC 15555.</title>
        <authorList>
            <person name="Komaki H."/>
            <person name="Tamura T."/>
        </authorList>
    </citation>
    <scope>NUCLEOTIDE SEQUENCE</scope>
    <source>
        <strain evidence="8">NBRC 15555</strain>
    </source>
</reference>
<dbReference type="InterPro" id="IPR036396">
    <property type="entry name" value="Cyt_P450_sf"/>
</dbReference>
<proteinExistence type="inferred from homology"/>
<evidence type="ECO:0000313" key="8">
    <source>
        <dbReference type="EMBL" id="GIE12744.1"/>
    </source>
</evidence>
<evidence type="ECO:0000256" key="7">
    <source>
        <dbReference type="RuleBase" id="RU000461"/>
    </source>
</evidence>
<keyword evidence="2 7" id="KW-0349">Heme</keyword>
<dbReference type="InterPro" id="IPR001128">
    <property type="entry name" value="Cyt_P450"/>
</dbReference>
<evidence type="ECO:0000313" key="9">
    <source>
        <dbReference type="Proteomes" id="UP000598174"/>
    </source>
</evidence>
<evidence type="ECO:0000256" key="5">
    <source>
        <dbReference type="ARBA" id="ARBA00023004"/>
    </source>
</evidence>
<dbReference type="CDD" id="cd11029">
    <property type="entry name" value="CYP107-like"/>
    <property type="match status" value="1"/>
</dbReference>
<organism evidence="8 9">
    <name type="scientific">Paractinoplanes ferrugineus</name>
    <dbReference type="NCBI Taxonomy" id="113564"/>
    <lineage>
        <taxon>Bacteria</taxon>
        <taxon>Bacillati</taxon>
        <taxon>Actinomycetota</taxon>
        <taxon>Actinomycetes</taxon>
        <taxon>Micromonosporales</taxon>
        <taxon>Micromonosporaceae</taxon>
        <taxon>Paractinoplanes</taxon>
    </lineage>
</organism>
<dbReference type="FunFam" id="1.10.630.10:FF:000018">
    <property type="entry name" value="Cytochrome P450 monooxygenase"/>
    <property type="match status" value="1"/>
</dbReference>
<dbReference type="GO" id="GO:0004497">
    <property type="term" value="F:monooxygenase activity"/>
    <property type="evidence" value="ECO:0007669"/>
    <property type="project" value="UniProtKB-KW"/>
</dbReference>
<dbReference type="PROSITE" id="PS00086">
    <property type="entry name" value="CYTOCHROME_P450"/>
    <property type="match status" value="1"/>
</dbReference>
<dbReference type="Gene3D" id="1.10.630.10">
    <property type="entry name" value="Cytochrome P450"/>
    <property type="match status" value="1"/>
</dbReference>
<evidence type="ECO:0000256" key="1">
    <source>
        <dbReference type="ARBA" id="ARBA00010617"/>
    </source>
</evidence>
<evidence type="ECO:0000256" key="4">
    <source>
        <dbReference type="ARBA" id="ARBA00023002"/>
    </source>
</evidence>
<dbReference type="InterPro" id="IPR002397">
    <property type="entry name" value="Cyt_P450_B"/>
</dbReference>
<dbReference type="RefSeq" id="WP_203819197.1">
    <property type="nucleotide sequence ID" value="NZ_BAAABP010000022.1"/>
</dbReference>
<dbReference type="PRINTS" id="PR00359">
    <property type="entry name" value="BP450"/>
</dbReference>
<dbReference type="PANTHER" id="PTHR46696">
    <property type="entry name" value="P450, PUTATIVE (EUROFUNG)-RELATED"/>
    <property type="match status" value="1"/>
</dbReference>
<dbReference type="SUPFAM" id="SSF48264">
    <property type="entry name" value="Cytochrome P450"/>
    <property type="match status" value="1"/>
</dbReference>
<gene>
    <name evidence="8" type="ORF">Afe05nite_45840</name>
</gene>
<comment type="similarity">
    <text evidence="1 7">Belongs to the cytochrome P450 family.</text>
</comment>
<name>A0A919J551_9ACTN</name>
<dbReference type="Pfam" id="PF00067">
    <property type="entry name" value="p450"/>
    <property type="match status" value="1"/>
</dbReference>
<keyword evidence="6 7" id="KW-0503">Monooxygenase</keyword>
<evidence type="ECO:0000256" key="2">
    <source>
        <dbReference type="ARBA" id="ARBA00022617"/>
    </source>
</evidence>
<protein>
    <submittedName>
        <fullName evidence="8">Cytochrome P450 hydroxylase</fullName>
    </submittedName>
</protein>
<dbReference type="EMBL" id="BOMM01000040">
    <property type="protein sequence ID" value="GIE12744.1"/>
    <property type="molecule type" value="Genomic_DNA"/>
</dbReference>
<accession>A0A919J551</accession>
<keyword evidence="4 7" id="KW-0560">Oxidoreductase</keyword>
<keyword evidence="5 7" id="KW-0408">Iron</keyword>
<dbReference type="InterPro" id="IPR017972">
    <property type="entry name" value="Cyt_P450_CS"/>
</dbReference>
<dbReference type="AlphaFoldDB" id="A0A919J551"/>
<dbReference type="GO" id="GO:0016705">
    <property type="term" value="F:oxidoreductase activity, acting on paired donors, with incorporation or reduction of molecular oxygen"/>
    <property type="evidence" value="ECO:0007669"/>
    <property type="project" value="InterPro"/>
</dbReference>
<dbReference type="PANTHER" id="PTHR46696:SF1">
    <property type="entry name" value="CYTOCHROME P450 YJIB-RELATED"/>
    <property type="match status" value="1"/>
</dbReference>
<comment type="caution">
    <text evidence="8">The sequence shown here is derived from an EMBL/GenBank/DDBJ whole genome shotgun (WGS) entry which is preliminary data.</text>
</comment>
<sequence length="392" mass="42934">MAVIELAALGPDFIENPFPYYAKWRADGPVHELRAGDGGRSWIVVDYGEGRSALADPRLSKSRSTAGLAERFVDGHLLVVDPPDHTRLRRLVGRDFTPHRVEALGPRIQQLVDGLLDAAMPEGRADLVDALAFPLSMTILCDLLGVPESDSEDFRRWTIDMLAPADPAVAMAGSRALHDYLGRLIESRRGAAEGPDLVSALLRTAEQDRDRLSESEVRAMAFLLVLAGHETSVNMVANGIRALLAHPDQLALLRSDMSLLDSAIEEMLRFEGSVETSTKRYAREPVELGGVSVPAGGLVVVSLLSANRDDRRFEDADRFDITRASGGAGRHLAFGHGIHFCLGAPLARLEARITIGTLLRRCPDLRLDPDAEPLRFFPGLVMRGVRHLPVRW</sequence>
<dbReference type="GO" id="GO:0020037">
    <property type="term" value="F:heme binding"/>
    <property type="evidence" value="ECO:0007669"/>
    <property type="project" value="InterPro"/>
</dbReference>
<keyword evidence="3 7" id="KW-0479">Metal-binding</keyword>
<evidence type="ECO:0000256" key="3">
    <source>
        <dbReference type="ARBA" id="ARBA00022723"/>
    </source>
</evidence>
<dbReference type="GO" id="GO:0017000">
    <property type="term" value="P:antibiotic biosynthetic process"/>
    <property type="evidence" value="ECO:0007669"/>
    <property type="project" value="UniProtKB-ARBA"/>
</dbReference>